<dbReference type="Proteomes" id="UP001152795">
    <property type="component" value="Unassembled WGS sequence"/>
</dbReference>
<dbReference type="Gene3D" id="3.40.5.100">
    <property type="match status" value="1"/>
</dbReference>
<sequence>MNVLDFGSGAGRDCFILSKLVGKDGFVTGVDMTEEQVNVASKYISYHTEKFGYSKPNVDFKLGYIENLKEVGVEDESCDLIVSNCVINLCPDKPLVFREAFRVLKEGGELYFSDMYVDRELPQNIKKHKELWGEGLAGALYWKSFVDIAKEIGFSGPYLITSRNMSCGNEEFTKILGDSKYVAATYRLFKTSKKPDEKCCCSVKYKGSMIEIPETFKFDHHHTFDSNFQTVSCDIVNVLKNSRYSQHLEFKDAESTCTAPCASTNSADPFELANAGTEKPPCCKKAKACC</sequence>
<evidence type="ECO:0000256" key="8">
    <source>
        <dbReference type="ARBA" id="ARBA00048428"/>
    </source>
</evidence>
<accession>A0A7D9JBA6</accession>
<keyword evidence="1" id="KW-0808">Transferase</keyword>
<dbReference type="InterPro" id="IPR026669">
    <property type="entry name" value="Arsenite_MeTrfase-like"/>
</dbReference>
<dbReference type="PANTHER" id="PTHR43675:SF8">
    <property type="entry name" value="ARSENITE METHYLTRANSFERASE"/>
    <property type="match status" value="1"/>
</dbReference>
<protein>
    <recommendedName>
        <fullName evidence="5">Arsenite methyltransferase</fullName>
        <ecNumber evidence="4">2.1.1.137</ecNumber>
    </recommendedName>
</protein>
<dbReference type="Gene3D" id="3.40.50.150">
    <property type="entry name" value="Vaccinia Virus protein VP39"/>
    <property type="match status" value="1"/>
</dbReference>
<keyword evidence="11" id="KW-1185">Reference proteome</keyword>
<comment type="catalytic activity">
    <reaction evidence="6">
        <text>arsenic triglutathione + [thioredoxin]-dithiol + S-adenosyl-L-methionine + 2 H2O = methylarsonous acid + [thioredoxin]-disulfide + 3 glutathione + S-adenosyl-L-homocysteine + H(+)</text>
        <dbReference type="Rhea" id="RHEA:69460"/>
        <dbReference type="Rhea" id="RHEA-COMP:10698"/>
        <dbReference type="Rhea" id="RHEA-COMP:10700"/>
        <dbReference type="ChEBI" id="CHEBI:15377"/>
        <dbReference type="ChEBI" id="CHEBI:15378"/>
        <dbReference type="ChEBI" id="CHEBI:17826"/>
        <dbReference type="ChEBI" id="CHEBI:29950"/>
        <dbReference type="ChEBI" id="CHEBI:50058"/>
        <dbReference type="ChEBI" id="CHEBI:57856"/>
        <dbReference type="ChEBI" id="CHEBI:57925"/>
        <dbReference type="ChEBI" id="CHEBI:59789"/>
        <dbReference type="ChEBI" id="CHEBI:183640"/>
        <dbReference type="EC" id="2.1.1.137"/>
    </reaction>
</comment>
<dbReference type="InterPro" id="IPR025714">
    <property type="entry name" value="Methyltranfer_dom"/>
</dbReference>
<evidence type="ECO:0000256" key="2">
    <source>
        <dbReference type="ARBA" id="ARBA00022691"/>
    </source>
</evidence>
<comment type="similarity">
    <text evidence="3">Belongs to the methyltransferase superfamily. Arsenite methyltransferase family.</text>
</comment>
<evidence type="ECO:0000313" key="10">
    <source>
        <dbReference type="EMBL" id="CAB4026224.1"/>
    </source>
</evidence>
<evidence type="ECO:0000256" key="3">
    <source>
        <dbReference type="ARBA" id="ARBA00034487"/>
    </source>
</evidence>
<gene>
    <name evidence="10" type="ORF">PACLA_8A085125</name>
</gene>
<feature type="domain" description="Methyltransferase" evidence="9">
    <location>
        <begin position="1"/>
        <end position="149"/>
    </location>
</feature>
<evidence type="ECO:0000256" key="6">
    <source>
        <dbReference type="ARBA" id="ARBA00047941"/>
    </source>
</evidence>
<organism evidence="10 11">
    <name type="scientific">Paramuricea clavata</name>
    <name type="common">Red gorgonian</name>
    <name type="synonym">Violescent sea-whip</name>
    <dbReference type="NCBI Taxonomy" id="317549"/>
    <lineage>
        <taxon>Eukaryota</taxon>
        <taxon>Metazoa</taxon>
        <taxon>Cnidaria</taxon>
        <taxon>Anthozoa</taxon>
        <taxon>Octocorallia</taxon>
        <taxon>Malacalcyonacea</taxon>
        <taxon>Plexauridae</taxon>
        <taxon>Paramuricea</taxon>
    </lineage>
</organism>
<comment type="caution">
    <text evidence="10">The sequence shown here is derived from an EMBL/GenBank/DDBJ whole genome shotgun (WGS) entry which is preliminary data.</text>
</comment>
<keyword evidence="2" id="KW-0949">S-adenosyl-L-methionine</keyword>
<evidence type="ECO:0000256" key="5">
    <source>
        <dbReference type="ARBA" id="ARBA00034545"/>
    </source>
</evidence>
<comment type="catalytic activity">
    <reaction evidence="8">
        <text>arsenic triglutathione + 3 [thioredoxin]-dithiol + 3 S-adenosyl-L-methionine = trimethylarsine + 3 [thioredoxin]-disulfide + 3 glutathione + 3 S-adenosyl-L-homocysteine + 3 H(+)</text>
        <dbReference type="Rhea" id="RHEA:69432"/>
        <dbReference type="Rhea" id="RHEA-COMP:10698"/>
        <dbReference type="Rhea" id="RHEA-COMP:10700"/>
        <dbReference type="ChEBI" id="CHEBI:15378"/>
        <dbReference type="ChEBI" id="CHEBI:27130"/>
        <dbReference type="ChEBI" id="CHEBI:29950"/>
        <dbReference type="ChEBI" id="CHEBI:50058"/>
        <dbReference type="ChEBI" id="CHEBI:57856"/>
        <dbReference type="ChEBI" id="CHEBI:57925"/>
        <dbReference type="ChEBI" id="CHEBI:59789"/>
        <dbReference type="ChEBI" id="CHEBI:183640"/>
        <dbReference type="EC" id="2.1.1.137"/>
    </reaction>
</comment>
<evidence type="ECO:0000313" key="11">
    <source>
        <dbReference type="Proteomes" id="UP001152795"/>
    </source>
</evidence>
<dbReference type="OrthoDB" id="8300214at2759"/>
<dbReference type="EC" id="2.1.1.137" evidence="4"/>
<dbReference type="GO" id="GO:0030791">
    <property type="term" value="F:arsenite methyltransferase activity"/>
    <property type="evidence" value="ECO:0007669"/>
    <property type="project" value="UniProtKB-EC"/>
</dbReference>
<evidence type="ECO:0000259" key="9">
    <source>
        <dbReference type="Pfam" id="PF13847"/>
    </source>
</evidence>
<evidence type="ECO:0000256" key="7">
    <source>
        <dbReference type="ARBA" id="ARBA00047943"/>
    </source>
</evidence>
<dbReference type="AlphaFoldDB" id="A0A7D9JBA6"/>
<evidence type="ECO:0000256" key="4">
    <source>
        <dbReference type="ARBA" id="ARBA00034521"/>
    </source>
</evidence>
<dbReference type="Pfam" id="PF13847">
    <property type="entry name" value="Methyltransf_31"/>
    <property type="match status" value="1"/>
</dbReference>
<comment type="catalytic activity">
    <reaction evidence="7">
        <text>arsenic triglutathione + 2 [thioredoxin]-dithiol + 2 S-adenosyl-L-methionine + H2O = dimethylarsinous acid + 2 [thioredoxin]-disulfide + 3 glutathione + 2 S-adenosyl-L-homocysteine + 2 H(+)</text>
        <dbReference type="Rhea" id="RHEA:69464"/>
        <dbReference type="Rhea" id="RHEA-COMP:10698"/>
        <dbReference type="Rhea" id="RHEA-COMP:10700"/>
        <dbReference type="ChEBI" id="CHEBI:15377"/>
        <dbReference type="ChEBI" id="CHEBI:15378"/>
        <dbReference type="ChEBI" id="CHEBI:23808"/>
        <dbReference type="ChEBI" id="CHEBI:29950"/>
        <dbReference type="ChEBI" id="CHEBI:50058"/>
        <dbReference type="ChEBI" id="CHEBI:57856"/>
        <dbReference type="ChEBI" id="CHEBI:57925"/>
        <dbReference type="ChEBI" id="CHEBI:59789"/>
        <dbReference type="ChEBI" id="CHEBI:183640"/>
        <dbReference type="EC" id="2.1.1.137"/>
    </reaction>
</comment>
<name>A0A7D9JBA6_PARCT</name>
<dbReference type="InterPro" id="IPR029063">
    <property type="entry name" value="SAM-dependent_MTases_sf"/>
</dbReference>
<dbReference type="PANTHER" id="PTHR43675">
    <property type="entry name" value="ARSENITE METHYLTRANSFERASE"/>
    <property type="match status" value="1"/>
</dbReference>
<dbReference type="SUPFAM" id="SSF53335">
    <property type="entry name" value="S-adenosyl-L-methionine-dependent methyltransferases"/>
    <property type="match status" value="1"/>
</dbReference>
<proteinExistence type="inferred from homology"/>
<dbReference type="EMBL" id="CACRXK020014083">
    <property type="protein sequence ID" value="CAB4026224.1"/>
    <property type="molecule type" value="Genomic_DNA"/>
</dbReference>
<keyword evidence="10" id="KW-0489">Methyltransferase</keyword>
<dbReference type="GO" id="GO:0032259">
    <property type="term" value="P:methylation"/>
    <property type="evidence" value="ECO:0007669"/>
    <property type="project" value="UniProtKB-KW"/>
</dbReference>
<dbReference type="CDD" id="cd02440">
    <property type="entry name" value="AdoMet_MTases"/>
    <property type="match status" value="1"/>
</dbReference>
<reference evidence="10" key="1">
    <citation type="submission" date="2020-04" db="EMBL/GenBank/DDBJ databases">
        <authorList>
            <person name="Alioto T."/>
            <person name="Alioto T."/>
            <person name="Gomez Garrido J."/>
        </authorList>
    </citation>
    <scope>NUCLEOTIDE SEQUENCE</scope>
    <source>
        <strain evidence="10">A484AB</strain>
    </source>
</reference>
<evidence type="ECO:0000256" key="1">
    <source>
        <dbReference type="ARBA" id="ARBA00022679"/>
    </source>
</evidence>